<dbReference type="PaxDb" id="67767-A0A0J7K078"/>
<name>A0A0J7K078_LASNI</name>
<gene>
    <name evidence="3" type="ORF">RF55_19278</name>
</gene>
<proteinExistence type="predicted"/>
<dbReference type="InterPro" id="IPR003034">
    <property type="entry name" value="SAP_dom"/>
</dbReference>
<keyword evidence="4" id="KW-1185">Reference proteome</keyword>
<dbReference type="EMBL" id="LBMM01018708">
    <property type="protein sequence ID" value="KMQ83714.1"/>
    <property type="molecule type" value="Genomic_DNA"/>
</dbReference>
<dbReference type="SMART" id="SM00513">
    <property type="entry name" value="SAP"/>
    <property type="match status" value="1"/>
</dbReference>
<dbReference type="PROSITE" id="PS50800">
    <property type="entry name" value="SAP"/>
    <property type="match status" value="1"/>
</dbReference>
<dbReference type="Pfam" id="PF02037">
    <property type="entry name" value="SAP"/>
    <property type="match status" value="1"/>
</dbReference>
<organism evidence="3 4">
    <name type="scientific">Lasius niger</name>
    <name type="common">Black garden ant</name>
    <dbReference type="NCBI Taxonomy" id="67767"/>
    <lineage>
        <taxon>Eukaryota</taxon>
        <taxon>Metazoa</taxon>
        <taxon>Ecdysozoa</taxon>
        <taxon>Arthropoda</taxon>
        <taxon>Hexapoda</taxon>
        <taxon>Insecta</taxon>
        <taxon>Pterygota</taxon>
        <taxon>Neoptera</taxon>
        <taxon>Endopterygota</taxon>
        <taxon>Hymenoptera</taxon>
        <taxon>Apocrita</taxon>
        <taxon>Aculeata</taxon>
        <taxon>Formicoidea</taxon>
        <taxon>Formicidae</taxon>
        <taxon>Formicinae</taxon>
        <taxon>Lasius</taxon>
        <taxon>Lasius</taxon>
    </lineage>
</organism>
<feature type="domain" description="SAP" evidence="2">
    <location>
        <begin position="8"/>
        <end position="42"/>
    </location>
</feature>
<keyword evidence="1" id="KW-0175">Coiled coil</keyword>
<comment type="caution">
    <text evidence="3">The sequence shown here is derived from an EMBL/GenBank/DDBJ whole genome shotgun (WGS) entry which is preliminary data.</text>
</comment>
<evidence type="ECO:0000256" key="1">
    <source>
        <dbReference type="SAM" id="Coils"/>
    </source>
</evidence>
<reference evidence="3 4" key="1">
    <citation type="submission" date="2015-04" db="EMBL/GenBank/DDBJ databases">
        <title>Lasius niger genome sequencing.</title>
        <authorList>
            <person name="Konorov E.A."/>
            <person name="Nikitin M.A."/>
            <person name="Kirill M.V."/>
            <person name="Chang P."/>
        </authorList>
    </citation>
    <scope>NUCLEOTIDE SEQUENCE [LARGE SCALE GENOMIC DNA]</scope>
    <source>
        <tissue evidence="3">Whole</tissue>
    </source>
</reference>
<evidence type="ECO:0000259" key="2">
    <source>
        <dbReference type="PROSITE" id="PS50800"/>
    </source>
</evidence>
<dbReference type="AlphaFoldDB" id="A0A0J7K078"/>
<protein>
    <recommendedName>
        <fullName evidence="2">SAP domain-containing protein</fullName>
    </recommendedName>
</protein>
<sequence>MSTVEKTPNDFTVNELKEILREMGLSAAGVKNELIARIMDRDPTGEWMLRVPGEREGRRIENIESTSKSNANNDEHLRREIELYRRERELMERELTVARREIELLRRSQSAASDGRHFDGDSGMFEAWEKRVKSLRDAYGLTDDLARIMIGSRLKGKAQEWFHSNPNYTEITTDELLVELKNMFFHEPSKVHSRRQFEQRTWRRDETFNEYLHQKVIMGNRIKIDEDEMTEYIIEGIPDPMLRDQARVQRLRTRRALLEAFESVAARKESASRTAAER</sequence>
<evidence type="ECO:0000313" key="3">
    <source>
        <dbReference type="EMBL" id="KMQ83714.1"/>
    </source>
</evidence>
<feature type="coiled-coil region" evidence="1">
    <location>
        <begin position="74"/>
        <end position="108"/>
    </location>
</feature>
<dbReference type="Gene3D" id="1.10.720.30">
    <property type="entry name" value="SAP domain"/>
    <property type="match status" value="1"/>
</dbReference>
<dbReference type="OrthoDB" id="7555371at2759"/>
<accession>A0A0J7K078</accession>
<dbReference type="SUPFAM" id="SSF68906">
    <property type="entry name" value="SAP domain"/>
    <property type="match status" value="1"/>
</dbReference>
<evidence type="ECO:0000313" key="4">
    <source>
        <dbReference type="Proteomes" id="UP000036403"/>
    </source>
</evidence>
<dbReference type="Proteomes" id="UP000036403">
    <property type="component" value="Unassembled WGS sequence"/>
</dbReference>
<dbReference type="InterPro" id="IPR036361">
    <property type="entry name" value="SAP_dom_sf"/>
</dbReference>